<dbReference type="eggNOG" id="ENOG502QU87">
    <property type="taxonomic scope" value="Eukaryota"/>
</dbReference>
<dbReference type="GO" id="GO:0032541">
    <property type="term" value="C:cortical endoplasmic reticulum"/>
    <property type="evidence" value="ECO:0007669"/>
    <property type="project" value="EnsemblFungi"/>
</dbReference>
<dbReference type="STRING" id="1071383.J7RZR0"/>
<dbReference type="PROSITE" id="PS50003">
    <property type="entry name" value="PH_DOMAIN"/>
    <property type="match status" value="1"/>
</dbReference>
<dbReference type="SUPFAM" id="SSF103657">
    <property type="entry name" value="BAR/IMD domain-like"/>
    <property type="match status" value="1"/>
</dbReference>
<dbReference type="OMA" id="TKVEWLW"/>
<evidence type="ECO:0008006" key="11">
    <source>
        <dbReference type="Google" id="ProtNLM"/>
    </source>
</evidence>
<evidence type="ECO:0000256" key="5">
    <source>
        <dbReference type="ARBA" id="ARBA00037847"/>
    </source>
</evidence>
<dbReference type="GO" id="GO:0003712">
    <property type="term" value="F:transcription coregulator activity"/>
    <property type="evidence" value="ECO:0007669"/>
    <property type="project" value="EnsemblFungi"/>
</dbReference>
<evidence type="ECO:0000256" key="1">
    <source>
        <dbReference type="ARBA" id="ARBA00004586"/>
    </source>
</evidence>
<dbReference type="InterPro" id="IPR011993">
    <property type="entry name" value="PH-like_dom_sf"/>
</dbReference>
<dbReference type="KEGG" id="kng:KNAG_0F00580"/>
<dbReference type="Proteomes" id="UP000006310">
    <property type="component" value="Chromosome 6"/>
</dbReference>
<dbReference type="InterPro" id="IPR031968">
    <property type="entry name" value="VASt"/>
</dbReference>
<dbReference type="GeneID" id="34526442"/>
<dbReference type="GO" id="GO:0045944">
    <property type="term" value="P:positive regulation of transcription by RNA polymerase II"/>
    <property type="evidence" value="ECO:0007669"/>
    <property type="project" value="EnsemblFungi"/>
</dbReference>
<comment type="subcellular location">
    <subcellularLocation>
        <location evidence="5">Endomembrane system</location>
        <topology evidence="5">Single-pass membrane protein</topology>
    </subcellularLocation>
    <subcellularLocation>
        <location evidence="1">Endoplasmic reticulum membrane</location>
    </subcellularLocation>
</comment>
<dbReference type="HOGENOM" id="CLU_001720_0_0_1"/>
<reference evidence="9 10" key="1">
    <citation type="journal article" date="2011" name="Proc. Natl. Acad. Sci. U.S.A.">
        <title>Evolutionary erosion of yeast sex chromosomes by mating-type switching accidents.</title>
        <authorList>
            <person name="Gordon J.L."/>
            <person name="Armisen D."/>
            <person name="Proux-Wera E."/>
            <person name="Oheigeartaigh S.S."/>
            <person name="Byrne K.P."/>
            <person name="Wolfe K.H."/>
        </authorList>
    </citation>
    <scope>NUCLEOTIDE SEQUENCE [LARGE SCALE GENOMIC DNA]</scope>
    <source>
        <strain evidence="10">ATCC MYA-139 / BCRC 22969 / CBS 8797 / CCRC 22969 / KCTC 17520 / NBRC 10181 / NCYC 3082</strain>
    </source>
</reference>
<dbReference type="RefSeq" id="XP_022464973.1">
    <property type="nucleotide sequence ID" value="XM_022608481.1"/>
</dbReference>
<keyword evidence="2 6" id="KW-0812">Transmembrane</keyword>
<keyword evidence="10" id="KW-1185">Reference proteome</keyword>
<evidence type="ECO:0000259" key="8">
    <source>
        <dbReference type="PROSITE" id="PS51778"/>
    </source>
</evidence>
<dbReference type="Pfam" id="PF00169">
    <property type="entry name" value="PH"/>
    <property type="match status" value="1"/>
</dbReference>
<dbReference type="PROSITE" id="PS51778">
    <property type="entry name" value="VAST"/>
    <property type="match status" value="1"/>
</dbReference>
<keyword evidence="3 6" id="KW-1133">Transmembrane helix</keyword>
<dbReference type="SUPFAM" id="SSF50729">
    <property type="entry name" value="PH domain-like"/>
    <property type="match status" value="1"/>
</dbReference>
<name>J7RZR0_HUIN7</name>
<dbReference type="InterPro" id="IPR001849">
    <property type="entry name" value="PH_domain"/>
</dbReference>
<evidence type="ECO:0000313" key="9">
    <source>
        <dbReference type="EMBL" id="CCK70727.1"/>
    </source>
</evidence>
<dbReference type="InterPro" id="IPR027267">
    <property type="entry name" value="AH/BAR_dom_sf"/>
</dbReference>
<dbReference type="OrthoDB" id="10070851at2759"/>
<feature type="domain" description="PH" evidence="7">
    <location>
        <begin position="307"/>
        <end position="426"/>
    </location>
</feature>
<dbReference type="GO" id="GO:0032366">
    <property type="term" value="P:intracellular sterol transport"/>
    <property type="evidence" value="ECO:0007669"/>
    <property type="project" value="EnsemblFungi"/>
</dbReference>
<feature type="domain" description="VASt" evidence="8">
    <location>
        <begin position="800"/>
        <end position="1004"/>
    </location>
</feature>
<sequence>MSVATMRKQLKLISVEFKEASMDSPSFRAHVNFFHTRIEMFEDRLQKTISFYDQKYKPSFEDFQRTKETLLTQLFPSPVMLSNGLVRNQTWTPNVIDRFNKDYKVFFDKIVKMVVSEDTDKSSQMLVDLMTDALEPYKSKRKTFEYFQTKYDNMLNTYQGTEISSTSVDPIGIMNDAKQLHEIRKNYLMASLELVEAISTVKLHLDKYLMDCMKALRKKSVYQFKETGYFIDLCPNIGVYFDDYMLWVKNTVEGHKILLGDMEHAKKQVYEYAVNASAPSTNINDYNLQSLHNFTSVAKHLSTPKTCPEKSGWLYMKTTVGKLSREVWVRRWCFLQNGVFGMFLLSPSKIYVEETDKFGVLIMNIRHNLEENRKYCFEIKIFNGNLSSTKIDKKEKVSTRDLPIVLQAESLKELKSWLDAFETTKKYVQQLDKNTLAYELPYKRFSPKFFEFASSTTTSVDQYITTFDKDTASLLETLNCSFSEYDVLTIGEDKIYEYQMEITPLSTKMTQLAILGNYFTKGSWFPNAILANVWGTTNWSQYSVFGQSLPKSSLELGRSHKAAINSENYPEFFTRELRIGDLQLKNTFFTIDQHLTRTHEEFLLFKFNSIWYPNPKQRFPSISYVTKDNIYCYMNTMGFVCLTRVDMTKVISVEIDKKEPRRLILYDIDNTQYKFDIFFTKRSIVATKLQILIENKASKDSKKLEELYNRLADVDAEYQEKMDAEQVEKEGENLKQLRGLTTNHLAHSFPHNGNLPVVSRNKDNPVATLFQDSRLLDAATFWNIGEATTLLNKKKDLQRDASVMYRHDYDIPSKGLMHILFGDLSTAFPRSFFLANTSSSQQLITFWNKREKDGDIILERSLTFPIDTAHYLLNSGKLTNNETKKELSIRQMIVKAIDNTYYEVEQDPVYIKLPFCHNMKITAKYIITQVYNPEEHVATKLQTSSSGSLLEVFYDLHFIDDETDDKVTELNYFERWLETWAMYFTNFEFLLIKKVIRYYLERIGNHGKVIRAMKICGLLGVSSQGNDTDKEIDEKERDDGILDRLERHTKEETKKDSTKTTLPCPPFVPKRNRQIVYSLSILLKILLKLVIYRLTNIILIIFKFQIGCMVGIRKYLRSLNRTVLLCLIGSVLLNTLLSGKTTMSYWAVKRAETSFKQFAKQSKLQDVATRRAIYTEDLEVLTQDLAVDPHNLAYQKFNDVSSKESNKFKESRTELAIRRNELLVELKILQNMEREIIHGDYRKFLLEETAKCARVRDHITETYEEWSELQLYCTSCMEELSRLEDLLL</sequence>
<proteinExistence type="predicted"/>
<dbReference type="SMART" id="SM00233">
    <property type="entry name" value="PH"/>
    <property type="match status" value="1"/>
</dbReference>
<dbReference type="Gene3D" id="2.30.29.30">
    <property type="entry name" value="Pleckstrin-homology domain (PH domain)/Phosphotyrosine-binding domain (PTB)"/>
    <property type="match status" value="1"/>
</dbReference>
<evidence type="ECO:0000256" key="4">
    <source>
        <dbReference type="ARBA" id="ARBA00023136"/>
    </source>
</evidence>
<evidence type="ECO:0000259" key="7">
    <source>
        <dbReference type="PROSITE" id="PS50003"/>
    </source>
</evidence>
<feature type="transmembrane region" description="Helical" evidence="6">
    <location>
        <begin position="1075"/>
        <end position="1102"/>
    </location>
</feature>
<evidence type="ECO:0000256" key="6">
    <source>
        <dbReference type="SAM" id="Phobius"/>
    </source>
</evidence>
<gene>
    <name evidence="9" type="primary">KNAG0F00580</name>
    <name evidence="9" type="ordered locus">KNAG_0F00580</name>
</gene>
<dbReference type="Gene3D" id="1.20.1270.60">
    <property type="entry name" value="Arfaptin homology (AH) domain/BAR domain"/>
    <property type="match status" value="1"/>
</dbReference>
<dbReference type="GO" id="GO:0005789">
    <property type="term" value="C:endoplasmic reticulum membrane"/>
    <property type="evidence" value="ECO:0007669"/>
    <property type="project" value="UniProtKB-SubCell"/>
</dbReference>
<accession>J7RZR0</accession>
<dbReference type="CDD" id="cd13280">
    <property type="entry name" value="PH_SIP3"/>
    <property type="match status" value="1"/>
</dbReference>
<evidence type="ECO:0000256" key="3">
    <source>
        <dbReference type="ARBA" id="ARBA00022989"/>
    </source>
</evidence>
<protein>
    <recommendedName>
        <fullName evidence="11">PH domain-containing protein</fullName>
    </recommendedName>
</protein>
<feature type="transmembrane region" description="Helical" evidence="6">
    <location>
        <begin position="1123"/>
        <end position="1148"/>
    </location>
</feature>
<reference evidence="10" key="2">
    <citation type="submission" date="2012-08" db="EMBL/GenBank/DDBJ databases">
        <title>Genome sequence of Kazachstania naganishii.</title>
        <authorList>
            <person name="Gordon J.L."/>
            <person name="Armisen D."/>
            <person name="Proux-Wera E."/>
            <person name="OhEigeartaigh S.S."/>
            <person name="Byrne K.P."/>
            <person name="Wolfe K.H."/>
        </authorList>
    </citation>
    <scope>NUCLEOTIDE SEQUENCE [LARGE SCALE GENOMIC DNA]</scope>
    <source>
        <strain evidence="10">ATCC MYA-139 / BCRC 22969 / CBS 8797 / CCRC 22969 / KCTC 17520 / NBRC 10181 / NCYC 3082</strain>
    </source>
</reference>
<evidence type="ECO:0000256" key="2">
    <source>
        <dbReference type="ARBA" id="ARBA00022692"/>
    </source>
</evidence>
<dbReference type="InterPro" id="IPR042067">
    <property type="entry name" value="Sip3_PH"/>
</dbReference>
<dbReference type="PANTHER" id="PTHR14248">
    <property type="entry name" value="CYCLIN Y, ISOFORM A"/>
    <property type="match status" value="1"/>
</dbReference>
<dbReference type="EMBL" id="HE978319">
    <property type="protein sequence ID" value="CCK70727.1"/>
    <property type="molecule type" value="Genomic_DNA"/>
</dbReference>
<evidence type="ECO:0000313" key="10">
    <source>
        <dbReference type="Proteomes" id="UP000006310"/>
    </source>
</evidence>
<keyword evidence="4 6" id="KW-0472">Membrane</keyword>
<organism evidence="9 10">
    <name type="scientific">Huiozyma naganishii (strain ATCC MYA-139 / BCRC 22969 / CBS 8797 / KCTC 17520 / NBRC 10181 / NCYC 3082 / Yp74L-3)</name>
    <name type="common">Yeast</name>
    <name type="synonym">Kazachstania naganishii</name>
    <dbReference type="NCBI Taxonomy" id="1071383"/>
    <lineage>
        <taxon>Eukaryota</taxon>
        <taxon>Fungi</taxon>
        <taxon>Dikarya</taxon>
        <taxon>Ascomycota</taxon>
        <taxon>Saccharomycotina</taxon>
        <taxon>Saccharomycetes</taxon>
        <taxon>Saccharomycetales</taxon>
        <taxon>Saccharomycetaceae</taxon>
        <taxon>Huiozyma</taxon>
    </lineage>
</organism>